<dbReference type="NCBIfam" id="NF041643">
    <property type="entry name" value="EAxFAS_anti"/>
    <property type="match status" value="1"/>
</dbReference>
<dbReference type="EMBL" id="JAGDQJ010000002">
    <property type="protein sequence ID" value="MBO1623764.1"/>
    <property type="molecule type" value="Genomic_DNA"/>
</dbReference>
<protein>
    <submittedName>
        <fullName evidence="1">Uncharacterized protein</fullName>
    </submittedName>
</protein>
<organism evidence="1 2">
    <name type="scientific">Bacillus arachidis</name>
    <dbReference type="NCBI Taxonomy" id="2819290"/>
    <lineage>
        <taxon>Bacteria</taxon>
        <taxon>Bacillati</taxon>
        <taxon>Bacillota</taxon>
        <taxon>Bacilli</taxon>
        <taxon>Bacillales</taxon>
        <taxon>Bacillaceae</taxon>
        <taxon>Bacillus</taxon>
    </lineage>
</organism>
<accession>A0ABS3NS57</accession>
<dbReference type="Proteomes" id="UP000677611">
    <property type="component" value="Unassembled WGS sequence"/>
</dbReference>
<gene>
    <name evidence="1" type="ORF">J4P90_00615</name>
</gene>
<reference evidence="1 2" key="1">
    <citation type="submission" date="2021-03" db="EMBL/GenBank/DDBJ databases">
        <title>Identification of novel Bacillus strains.</title>
        <authorList>
            <person name="Xiao Z."/>
            <person name="Li Y."/>
            <person name="Shen J."/>
        </authorList>
    </citation>
    <scope>NUCLEOTIDE SEQUENCE [LARGE SCALE GENOMIC DNA]</scope>
    <source>
        <strain evidence="1 2">SY8</strain>
    </source>
</reference>
<sequence>MEAARPEQEDIGAPDIEALFASEEGAKWPIVLAAGTGLNKKVEAIKGYKK</sequence>
<keyword evidence="2" id="KW-1185">Reference proteome</keyword>
<comment type="caution">
    <text evidence="1">The sequence shown here is derived from an EMBL/GenBank/DDBJ whole genome shotgun (WGS) entry which is preliminary data.</text>
</comment>
<evidence type="ECO:0000313" key="2">
    <source>
        <dbReference type="Proteomes" id="UP000677611"/>
    </source>
</evidence>
<name>A0ABS3NS57_9BACI</name>
<evidence type="ECO:0000313" key="1">
    <source>
        <dbReference type="EMBL" id="MBO1623764.1"/>
    </source>
</evidence>
<proteinExistence type="predicted"/>